<dbReference type="RefSeq" id="WP_014259381.1">
    <property type="nucleotide sequence ID" value="NC_016629.1"/>
</dbReference>
<protein>
    <recommendedName>
        <fullName evidence="4">Fimbrial assembly family protein</fullName>
    </recommendedName>
</protein>
<organism evidence="2 3">
    <name type="scientific">Desulfocurvibacter africanus subsp. africanus str. Walvis Bay</name>
    <dbReference type="NCBI Taxonomy" id="690850"/>
    <lineage>
        <taxon>Bacteria</taxon>
        <taxon>Pseudomonadati</taxon>
        <taxon>Thermodesulfobacteriota</taxon>
        <taxon>Desulfovibrionia</taxon>
        <taxon>Desulfovibrionales</taxon>
        <taxon>Desulfovibrionaceae</taxon>
        <taxon>Desulfocurvibacter</taxon>
    </lineage>
</organism>
<accession>F3YYD8</accession>
<dbReference type="Pfam" id="PF11104">
    <property type="entry name" value="PilM_2"/>
    <property type="match status" value="1"/>
</dbReference>
<dbReference type="InterPro" id="IPR005883">
    <property type="entry name" value="PilM"/>
</dbReference>
<evidence type="ECO:0000256" key="1">
    <source>
        <dbReference type="SAM" id="Phobius"/>
    </source>
</evidence>
<dbReference type="EMBL" id="CP003221">
    <property type="protein sequence ID" value="EGJ49582.1"/>
    <property type="molecule type" value="Genomic_DNA"/>
</dbReference>
<evidence type="ECO:0000313" key="2">
    <source>
        <dbReference type="EMBL" id="EGJ49582.1"/>
    </source>
</evidence>
<dbReference type="Gene3D" id="3.30.420.40">
    <property type="match status" value="2"/>
</dbReference>
<keyword evidence="1" id="KW-1133">Transmembrane helix</keyword>
<keyword evidence="3" id="KW-1185">Reference proteome</keyword>
<dbReference type="KEGG" id="daf:Desaf_1243"/>
<evidence type="ECO:0008006" key="4">
    <source>
        <dbReference type="Google" id="ProtNLM"/>
    </source>
</evidence>
<dbReference type="eggNOG" id="COG4972">
    <property type="taxonomic scope" value="Bacteria"/>
</dbReference>
<dbReference type="PANTHER" id="PTHR32432:SF3">
    <property type="entry name" value="ETHANOLAMINE UTILIZATION PROTEIN EUTJ"/>
    <property type="match status" value="1"/>
</dbReference>
<reference evidence="2 3" key="1">
    <citation type="journal article" date="2011" name="J. Bacteriol.">
        <title>Genome sequence of the mercury-methylating and pleomorphic Desulfovibrio africanus Strain Walvis Bay.</title>
        <authorList>
            <person name="Brown S.D."/>
            <person name="Wall J.D."/>
            <person name="Kucken A.M."/>
            <person name="Gilmour C.C."/>
            <person name="Podar M."/>
            <person name="Brandt C.C."/>
            <person name="Teshima H."/>
            <person name="Detter J.C."/>
            <person name="Han C.S."/>
            <person name="Land M.L."/>
            <person name="Lucas S."/>
            <person name="Han J."/>
            <person name="Pennacchio L."/>
            <person name="Nolan M."/>
            <person name="Pitluck S."/>
            <person name="Woyke T."/>
            <person name="Goodwin L."/>
            <person name="Palumbo A.V."/>
            <person name="Elias D.A."/>
        </authorList>
    </citation>
    <scope>NUCLEOTIDE SEQUENCE [LARGE SCALE GENOMIC DNA]</scope>
    <source>
        <strain evidence="2 3">Walvis Bay</strain>
    </source>
</reference>
<dbReference type="Proteomes" id="UP000007844">
    <property type="component" value="Chromosome"/>
</dbReference>
<dbReference type="PANTHER" id="PTHR32432">
    <property type="entry name" value="CELL DIVISION PROTEIN FTSA-RELATED"/>
    <property type="match status" value="1"/>
</dbReference>
<name>F3YYD8_DESAF</name>
<feature type="transmembrane region" description="Helical" evidence="1">
    <location>
        <begin position="374"/>
        <end position="392"/>
    </location>
</feature>
<gene>
    <name evidence="2" type="ORF">Desaf_1243</name>
</gene>
<sequence length="540" mass="56693" precursor="true">MAETILGIDLTPRGVRMVQLTRQFVRLTVTGWARADLPAGADLPATAAAVRRLAETRGLLSDVYALGLPTSQAMFRRLDFPFTSAGKIRQVLDLEMDAHMPLSVDVLALDMVKAGRGVGGEQQVLAAAMPRKALEGWLEAFAASGMPLQVVDVTADALLAAAAPLTGLPDKVLFLDIGAEASAIFWRVDGKPTAMRGLRFGLLDLDNALAANQSSNDAERETSASNLAATRATVPVKAGMELQAALAAGGEAARRVQAAVDGLARDIRLTLRAAADGESVQPELVVLSGRAAAVQGLGRLLETRLQAPVQRIAQCGGFGLRAMPDGSQVPGDELAVAYGLALRGAPMFLPSEAGMNFHAEGAAMRRNAFDPRRYLALVSALLAVLVLGYVLSNTTDIVLKRQRLAALEARLDEAYKQALPDVQPGFTRSQRASILAERLAGLRQGSQNDGAGRATALHILAAISQAVPADLPMTISQLGLDEQAVRISARSDAFASVERIKDGLQQAGLGEVELKGATASPDGNSVQFQVDILLASGGKP</sequence>
<dbReference type="InterPro" id="IPR050696">
    <property type="entry name" value="FtsA/MreB"/>
</dbReference>
<dbReference type="AlphaFoldDB" id="F3YYD8"/>
<dbReference type="STRING" id="690850.Desaf_1243"/>
<evidence type="ECO:0000313" key="3">
    <source>
        <dbReference type="Proteomes" id="UP000007844"/>
    </source>
</evidence>
<dbReference type="HOGENOM" id="CLU_504079_0_0_7"/>
<dbReference type="Gene3D" id="3.30.1490.300">
    <property type="match status" value="1"/>
</dbReference>
<dbReference type="SUPFAM" id="SSF53067">
    <property type="entry name" value="Actin-like ATPase domain"/>
    <property type="match status" value="2"/>
</dbReference>
<keyword evidence="1" id="KW-0472">Membrane</keyword>
<proteinExistence type="predicted"/>
<dbReference type="InterPro" id="IPR043129">
    <property type="entry name" value="ATPase_NBD"/>
</dbReference>
<keyword evidence="1" id="KW-0812">Transmembrane</keyword>